<evidence type="ECO:0000313" key="2">
    <source>
        <dbReference type="EMBL" id="GAJ15398.1"/>
    </source>
</evidence>
<dbReference type="AlphaFoldDB" id="X1UD05"/>
<proteinExistence type="predicted"/>
<feature type="compositionally biased region" description="Pro residues" evidence="1">
    <location>
        <begin position="118"/>
        <end position="132"/>
    </location>
</feature>
<dbReference type="EMBL" id="BARW01026121">
    <property type="protein sequence ID" value="GAJ15398.1"/>
    <property type="molecule type" value="Genomic_DNA"/>
</dbReference>
<organism evidence="2">
    <name type="scientific">marine sediment metagenome</name>
    <dbReference type="NCBI Taxonomy" id="412755"/>
    <lineage>
        <taxon>unclassified sequences</taxon>
        <taxon>metagenomes</taxon>
        <taxon>ecological metagenomes</taxon>
    </lineage>
</organism>
<evidence type="ECO:0000256" key="1">
    <source>
        <dbReference type="SAM" id="MobiDB-lite"/>
    </source>
</evidence>
<feature type="compositionally biased region" description="Pro residues" evidence="1">
    <location>
        <begin position="197"/>
        <end position="222"/>
    </location>
</feature>
<sequence>MEEQEPALDFDNLAEEGQPVIQPDAVPIIKFGGQEPVIKIVEEEETIDLDEMEESLEVERVEIQDETPESLMTLLDNQKLYNENPNWKDFQLPPMFQERPPQSPAQEQLRQTITQAPFRPPPEMKPPLPEPPVQESLSPPQQLLSPAQELLSPAQELLSQSVQESMRAQAQMVDRLAQELQDISSRMNARPQFIPAPVQPPPTSPAYQPPPALERPVVPPPGEAAGGIPRFARDFVEDEEEAGFAPFG</sequence>
<feature type="compositionally biased region" description="Low complexity" evidence="1">
    <location>
        <begin position="133"/>
        <end position="153"/>
    </location>
</feature>
<feature type="region of interest" description="Disordered" evidence="1">
    <location>
        <begin position="192"/>
        <end position="228"/>
    </location>
</feature>
<feature type="non-terminal residue" evidence="2">
    <location>
        <position position="248"/>
    </location>
</feature>
<feature type="region of interest" description="Disordered" evidence="1">
    <location>
        <begin position="85"/>
        <end position="163"/>
    </location>
</feature>
<feature type="compositionally biased region" description="Polar residues" evidence="1">
    <location>
        <begin position="104"/>
        <end position="115"/>
    </location>
</feature>
<comment type="caution">
    <text evidence="2">The sequence shown here is derived from an EMBL/GenBank/DDBJ whole genome shotgun (WGS) entry which is preliminary data.</text>
</comment>
<protein>
    <submittedName>
        <fullName evidence="2">Uncharacterized protein</fullName>
    </submittedName>
</protein>
<accession>X1UD05</accession>
<name>X1UD05_9ZZZZ</name>
<gene>
    <name evidence="2" type="ORF">S12H4_42652</name>
</gene>
<reference evidence="2" key="1">
    <citation type="journal article" date="2014" name="Front. Microbiol.">
        <title>High frequency of phylogenetically diverse reductive dehalogenase-homologous genes in deep subseafloor sedimentary metagenomes.</title>
        <authorList>
            <person name="Kawai M."/>
            <person name="Futagami T."/>
            <person name="Toyoda A."/>
            <person name="Takaki Y."/>
            <person name="Nishi S."/>
            <person name="Hori S."/>
            <person name="Arai W."/>
            <person name="Tsubouchi T."/>
            <person name="Morono Y."/>
            <person name="Uchiyama I."/>
            <person name="Ito T."/>
            <person name="Fujiyama A."/>
            <person name="Inagaki F."/>
            <person name="Takami H."/>
        </authorList>
    </citation>
    <scope>NUCLEOTIDE SEQUENCE</scope>
    <source>
        <strain evidence="2">Expedition CK06-06</strain>
    </source>
</reference>